<evidence type="ECO:0000313" key="4">
    <source>
        <dbReference type="Proteomes" id="UP000199524"/>
    </source>
</evidence>
<evidence type="ECO:0000313" key="3">
    <source>
        <dbReference type="EMBL" id="SDS45330.1"/>
    </source>
</evidence>
<evidence type="ECO:0000256" key="1">
    <source>
        <dbReference type="SAM" id="Coils"/>
    </source>
</evidence>
<keyword evidence="1" id="KW-0175">Coiled coil</keyword>
<dbReference type="AlphaFoldDB" id="A0A1H1SB25"/>
<feature type="coiled-coil region" evidence="1">
    <location>
        <begin position="121"/>
        <end position="180"/>
    </location>
</feature>
<gene>
    <name evidence="3" type="ORF">SAMN05216598_1642</name>
</gene>
<reference evidence="4" key="1">
    <citation type="submission" date="2016-10" db="EMBL/GenBank/DDBJ databases">
        <authorList>
            <person name="Varghese N."/>
            <person name="Submissions S."/>
        </authorList>
    </citation>
    <scope>NUCLEOTIDE SEQUENCE [LARGE SCALE GENOMIC DNA]</scope>
    <source>
        <strain evidence="4">ATCC 23835</strain>
    </source>
</reference>
<accession>A0A1H1SB25</accession>
<dbReference type="Proteomes" id="UP000199524">
    <property type="component" value="Chromosome I"/>
</dbReference>
<name>A0A1H1SB25_9PSED</name>
<sequence length="193" mass="21292">MQPAYLCLALALVASFVVQADEVLLYRYVDDKGVTVLDRQGVPPEYVGKGYQVLNQQGRVVQTVAPALTPEQLQRIRVEKARADANAQLLQRYSSVDEVDKAQARKLAELDAVIASTQTHLQALLAQQAGLQGQAAEQERAGREVSPELLAQLGGLRDEQARMKAEIARYQAARVQAQQDFAADRARVEQLLR</sequence>
<dbReference type="RefSeq" id="WP_090203854.1">
    <property type="nucleotide sequence ID" value="NZ_LT629777.1"/>
</dbReference>
<protein>
    <recommendedName>
        <fullName evidence="5">DUF4124 domain-containing protein</fullName>
    </recommendedName>
</protein>
<feature type="chain" id="PRO_5009259824" description="DUF4124 domain-containing protein" evidence="2">
    <location>
        <begin position="21"/>
        <end position="193"/>
    </location>
</feature>
<evidence type="ECO:0008006" key="5">
    <source>
        <dbReference type="Google" id="ProtNLM"/>
    </source>
</evidence>
<dbReference type="EMBL" id="LT629777">
    <property type="protein sequence ID" value="SDS45330.1"/>
    <property type="molecule type" value="Genomic_DNA"/>
</dbReference>
<keyword evidence="4" id="KW-1185">Reference proteome</keyword>
<proteinExistence type="predicted"/>
<evidence type="ECO:0000256" key="2">
    <source>
        <dbReference type="SAM" id="SignalP"/>
    </source>
</evidence>
<feature type="signal peptide" evidence="2">
    <location>
        <begin position="1"/>
        <end position="20"/>
    </location>
</feature>
<dbReference type="GeneID" id="300206647"/>
<organism evidence="3 4">
    <name type="scientific">Pseudomonas asplenii</name>
    <dbReference type="NCBI Taxonomy" id="53407"/>
    <lineage>
        <taxon>Bacteria</taxon>
        <taxon>Pseudomonadati</taxon>
        <taxon>Pseudomonadota</taxon>
        <taxon>Gammaproteobacteria</taxon>
        <taxon>Pseudomonadales</taxon>
        <taxon>Pseudomonadaceae</taxon>
        <taxon>Pseudomonas</taxon>
    </lineage>
</organism>
<keyword evidence="2" id="KW-0732">Signal</keyword>